<sequence length="377" mass="42422">MQQPVLTRKKISALLQADLEQESFDLLVAQLASNPSSFTQHHMEIAYVRFMQTRSEFYLTLMESLFAQNGSLTLKAEFDFSQDLSDPLTFRLLCLVLKCASLDVPVQLQQSLLSACPDIAEFVPNLDISILNSCPLYIQLANVSKFTETQKLQILEASVLSLQQTQDDKLTKSLVDLHDQLTYSFIPKDAFENILKVQNPEVALGLATNCTIQGVGAEMHELFVNAAKHFIGTTPHPAVNLLCALNESGLLESAILLEDQAAVLTAVVYFRERLTKTMQQIDSGEVVLNKELNDYLFRIYGLLNKKAHENMSQLSKSLALEIAYTFMEGLSIPQLSHILKQNLGLIEDLAMFLDCFQDEEWTADWAGWSQFIQSWMV</sequence>
<reference evidence="2 3" key="2">
    <citation type="submission" date="2024-07" db="EMBL/GenBank/DDBJ databases">
        <authorList>
            <person name="Akdeniz Z."/>
        </authorList>
    </citation>
    <scope>NUCLEOTIDE SEQUENCE [LARGE SCALE GENOMIC DNA]</scope>
</reference>
<evidence type="ECO:0000313" key="2">
    <source>
        <dbReference type="EMBL" id="CAL6053737.1"/>
    </source>
</evidence>
<keyword evidence="3" id="KW-1185">Reference proteome</keyword>
<evidence type="ECO:0000313" key="3">
    <source>
        <dbReference type="Proteomes" id="UP001642409"/>
    </source>
</evidence>
<name>A0AA86QBG5_9EUKA</name>
<accession>A0AA86QBG5</accession>
<comment type="caution">
    <text evidence="1">The sequence shown here is derived from an EMBL/GenBank/DDBJ whole genome shotgun (WGS) entry which is preliminary data.</text>
</comment>
<reference evidence="1" key="1">
    <citation type="submission" date="2023-06" db="EMBL/GenBank/DDBJ databases">
        <authorList>
            <person name="Kurt Z."/>
        </authorList>
    </citation>
    <scope>NUCLEOTIDE SEQUENCE</scope>
</reference>
<proteinExistence type="predicted"/>
<dbReference type="EMBL" id="CATOUU010000805">
    <property type="protein sequence ID" value="CAI9949907.1"/>
    <property type="molecule type" value="Genomic_DNA"/>
</dbReference>
<dbReference type="EMBL" id="CAXDID020000198">
    <property type="protein sequence ID" value="CAL6053737.1"/>
    <property type="molecule type" value="Genomic_DNA"/>
</dbReference>
<organism evidence="1">
    <name type="scientific">Hexamita inflata</name>
    <dbReference type="NCBI Taxonomy" id="28002"/>
    <lineage>
        <taxon>Eukaryota</taxon>
        <taxon>Metamonada</taxon>
        <taxon>Diplomonadida</taxon>
        <taxon>Hexamitidae</taxon>
        <taxon>Hexamitinae</taxon>
        <taxon>Hexamita</taxon>
    </lineage>
</organism>
<dbReference type="AlphaFoldDB" id="A0AA86QBG5"/>
<evidence type="ECO:0000313" key="1">
    <source>
        <dbReference type="EMBL" id="CAI9949907.1"/>
    </source>
</evidence>
<protein>
    <submittedName>
        <fullName evidence="1">Uncharacterized protein</fullName>
    </submittedName>
</protein>
<dbReference type="Proteomes" id="UP001642409">
    <property type="component" value="Unassembled WGS sequence"/>
</dbReference>
<gene>
    <name evidence="1" type="ORF">HINF_LOCUS37552</name>
    <name evidence="2" type="ORF">HINF_LOCUS45593</name>
</gene>